<keyword evidence="3" id="KW-1185">Reference proteome</keyword>
<dbReference type="SUPFAM" id="SSF56672">
    <property type="entry name" value="DNA/RNA polymerases"/>
    <property type="match status" value="1"/>
</dbReference>
<gene>
    <name evidence="4" type="primary">LOC108819803</name>
</gene>
<dbReference type="PANTHER" id="PTHR33116:SF80">
    <property type="entry name" value="REVERSE TRANSCRIPTASE ZINC-BINDING DOMAIN-CONTAINING PROTEIN"/>
    <property type="match status" value="1"/>
</dbReference>
<evidence type="ECO:0000256" key="1">
    <source>
        <dbReference type="SAM" id="MobiDB-lite"/>
    </source>
</evidence>
<dbReference type="RefSeq" id="XP_056848429.1">
    <property type="nucleotide sequence ID" value="XM_056992449.1"/>
</dbReference>
<evidence type="ECO:0000259" key="2">
    <source>
        <dbReference type="PROSITE" id="PS50878"/>
    </source>
</evidence>
<dbReference type="Gene3D" id="3.60.10.10">
    <property type="entry name" value="Endonuclease/exonuclease/phosphatase"/>
    <property type="match status" value="1"/>
</dbReference>
<accession>A0A9W3CA66</accession>
<feature type="region of interest" description="Disordered" evidence="1">
    <location>
        <begin position="1"/>
        <end position="20"/>
    </location>
</feature>
<protein>
    <submittedName>
        <fullName evidence="4">Uncharacterized protein LOC108819803</fullName>
    </submittedName>
</protein>
<dbReference type="PROSITE" id="PS50878">
    <property type="entry name" value="RT_POL"/>
    <property type="match status" value="1"/>
</dbReference>
<dbReference type="KEGG" id="rsz:108819803"/>
<dbReference type="InterPro" id="IPR043128">
    <property type="entry name" value="Rev_trsase/Diguanyl_cyclase"/>
</dbReference>
<dbReference type="InterPro" id="IPR043502">
    <property type="entry name" value="DNA/RNA_pol_sf"/>
</dbReference>
<sequence>MARLQSAYKPSTSMKSLKKNSPIADAESAVAASVTVVTEENAILKVTEVVDESLEVLVNPIPELSMAALQLQKTNEDITPTSGEEEGVGCSTHKCSVLETEKVPSPVLLECAKETKTYASLLKVSAELGEVGTPIEHVSGAPFVLIPDENIAAAKKEFKEFIYARFHGDWPSMGRIIGVVNALWARTGPRIFVHNVAKERFPMFVVPWSPDFTPYEAPITQAVVPVELRNVPYLLFNKEKRKEKFKVAKLYVRVDLTKPLPRKIISGFSNGKETMIEVTYPWLPMKCELCKKYGHLQDKCKSHAAKEASRRRSVSPARNKHRSRTRQGHQRTPSNSLAPPKSLSPPASECEIEVEEVEIVKDTHTRESPEEASNSPTSVKEMGACVSDDVVIKEKEDVNSCIDTSQNNALLDLQSDNPGNQQLKREVNRSGQLRGLNGNRRHTFVKDWITTHRPFFGAFLETHIQSTNVARISNAIPVGWKFFGNYEHHNAGRIVVVWDPSVSVFIYKATEQTVTCGIYIMAEDVNLTITFVYGLNGVGERQGLWNDLAHINGTSSMRLSPWAVVGDFNQILRLAHHSGYPLRAVDDTGMEDMNLALQDAELFEAPMNEVPFTWMNNNDADPVSKRIDHALINQVWASRFPEAYADFTEPGQSDHAACNFKIPSLRRYSRKPFKFFHHIIDHPDYASVVASAWNPGAIAGSIQYKLVMSMKLLKKELRNINTRHFSGIFTRVKDQTSKVEALQRALLTDPDVATAVEEHRERDKLNVLLNAEQKFYRQRDENSAFLGTVAGIKAHAAEYFKNILGETEMTVSPTTVESLKELLPFRCADIQQAYLKRQVLAVDIKGTIDSMPQNKSPGPDGYCVEFLRASWDTVGAEVIAAIEEFFRNGRLLKDLNTTTIVLIPKTDTASNLSEYMPISCCRSLGENVLLASELIRKYRSSSCPRSCMLKVDIRKAFDMLSWDFVIKSLEAQDFPPLFVTWIKECITSLRFSVAINGELAGFFPSKKGLRQGDSISPYLFIMAMETLTQLLENDVSAGEIRLHPHCHDPRITHLLFADDLLIFSDGSRHSLTGIRKVLSVFKEWTGLDMNASKSEIFFGGYSDIECSVLSDLSGIKLGTFPTRYLGLPLNPSRISLATLQPFLERITSKLHSWTVKNLSFAGKVRLVASVIYGMVNFWSSVFVLPQGFYEKVDSLCSAFLWKNRTSAGTGARVSWEHICKPKKEAGLGLRRLQEFEKVFALKRVWNIFSDSGSLWVAWLKSNIFARCLYWSISDSQRLSPTVRSMIRIKDTVDVFLRCSIGDDRAASF</sequence>
<proteinExistence type="predicted"/>
<evidence type="ECO:0000313" key="3">
    <source>
        <dbReference type="Proteomes" id="UP000504610"/>
    </source>
</evidence>
<feature type="compositionally biased region" description="Basic residues" evidence="1">
    <location>
        <begin position="311"/>
        <end position="329"/>
    </location>
</feature>
<dbReference type="Pfam" id="PF00078">
    <property type="entry name" value="RVT_1"/>
    <property type="match status" value="1"/>
</dbReference>
<reference evidence="3" key="1">
    <citation type="journal article" date="2019" name="Database">
        <title>The radish genome database (RadishGD): an integrated information resource for radish genomics.</title>
        <authorList>
            <person name="Yu H.J."/>
            <person name="Baek S."/>
            <person name="Lee Y.J."/>
            <person name="Cho A."/>
            <person name="Mun J.H."/>
        </authorList>
    </citation>
    <scope>NUCLEOTIDE SEQUENCE [LARGE SCALE GENOMIC DNA]</scope>
    <source>
        <strain evidence="3">cv. WK10039</strain>
    </source>
</reference>
<dbReference type="PANTHER" id="PTHR33116">
    <property type="entry name" value="REVERSE TRANSCRIPTASE ZINC-BINDING DOMAIN-CONTAINING PROTEIN-RELATED-RELATED"/>
    <property type="match status" value="1"/>
</dbReference>
<dbReference type="InterPro" id="IPR005135">
    <property type="entry name" value="Endo/exonuclease/phosphatase"/>
</dbReference>
<dbReference type="CDD" id="cd01650">
    <property type="entry name" value="RT_nLTR_like"/>
    <property type="match status" value="1"/>
</dbReference>
<dbReference type="SUPFAM" id="SSF56219">
    <property type="entry name" value="DNase I-like"/>
    <property type="match status" value="1"/>
</dbReference>
<dbReference type="GO" id="GO:0003824">
    <property type="term" value="F:catalytic activity"/>
    <property type="evidence" value="ECO:0007669"/>
    <property type="project" value="InterPro"/>
</dbReference>
<feature type="region of interest" description="Disordered" evidence="1">
    <location>
        <begin position="303"/>
        <end position="350"/>
    </location>
</feature>
<dbReference type="Pfam" id="PF03372">
    <property type="entry name" value="Exo_endo_phos"/>
    <property type="match status" value="1"/>
</dbReference>
<dbReference type="Gene3D" id="3.30.70.270">
    <property type="match status" value="1"/>
</dbReference>
<reference evidence="4" key="2">
    <citation type="submission" date="2025-08" db="UniProtKB">
        <authorList>
            <consortium name="RefSeq"/>
        </authorList>
    </citation>
    <scope>IDENTIFICATION</scope>
    <source>
        <tissue evidence="4">Leaf</tissue>
    </source>
</reference>
<dbReference type="OrthoDB" id="1113249at2759"/>
<dbReference type="Proteomes" id="UP000504610">
    <property type="component" value="Chromosome 8"/>
</dbReference>
<dbReference type="GeneID" id="108819803"/>
<organism evidence="3 4">
    <name type="scientific">Raphanus sativus</name>
    <name type="common">Radish</name>
    <name type="synonym">Raphanus raphanistrum var. sativus</name>
    <dbReference type="NCBI Taxonomy" id="3726"/>
    <lineage>
        <taxon>Eukaryota</taxon>
        <taxon>Viridiplantae</taxon>
        <taxon>Streptophyta</taxon>
        <taxon>Embryophyta</taxon>
        <taxon>Tracheophyta</taxon>
        <taxon>Spermatophyta</taxon>
        <taxon>Magnoliopsida</taxon>
        <taxon>eudicotyledons</taxon>
        <taxon>Gunneridae</taxon>
        <taxon>Pentapetalae</taxon>
        <taxon>rosids</taxon>
        <taxon>malvids</taxon>
        <taxon>Brassicales</taxon>
        <taxon>Brassicaceae</taxon>
        <taxon>Brassiceae</taxon>
        <taxon>Raphanus</taxon>
    </lineage>
</organism>
<evidence type="ECO:0000313" key="4">
    <source>
        <dbReference type="RefSeq" id="XP_056848429.1"/>
    </source>
</evidence>
<name>A0A9W3CA66_RAPSA</name>
<dbReference type="InterPro" id="IPR000477">
    <property type="entry name" value="RT_dom"/>
</dbReference>
<feature type="domain" description="Reverse transcriptase" evidence="2">
    <location>
        <begin position="884"/>
        <end position="1129"/>
    </location>
</feature>
<dbReference type="InterPro" id="IPR036691">
    <property type="entry name" value="Endo/exonu/phosph_ase_sf"/>
</dbReference>
<feature type="compositionally biased region" description="Low complexity" evidence="1">
    <location>
        <begin position="333"/>
        <end position="349"/>
    </location>
</feature>